<dbReference type="Proteomes" id="UP000597762">
    <property type="component" value="Unassembled WGS sequence"/>
</dbReference>
<sequence length="440" mass="49634">MVGTEASVGMIQDLISKKRVTGSEAEMWLLSLSFVHHPTKEMVAAATPLLDERGVSGNTLLAVSSLASSYCNARPDCGKDSEITTLLRKLIDHTHDCNTQNGDARRIIFALRAIGNIGHSHETVSHLTRCFTRRDVREEIRIAAMDAFRRIPCDAMRSDLMGVFRDEAEDSELRLNAYIALMKCPSRNVLSEFHKSMDAFRASAYLRVFGNELRYWDDKSLNELQSSLKRLMYMQSLSFSKTMALLDSRMIIPTCVGLPLNLTISTTGSISLDAKASLQRPKYELNIDFRPSASIQVKGEMSVDAHVSRAGLKMVTVAHTSTGAKLDIRNNKFDLQIPQKKMEIFNLKTDFYIVHRNSEKKQRMIVDNVKKHEVCTGKFMKQVTGLSFCQILKFPNASHHKEAPFFPFTGPVVYDLYMINEDAPNGYQIEAFSKVRLFSL</sequence>
<evidence type="ECO:0000256" key="3">
    <source>
        <dbReference type="ARBA" id="ARBA00023157"/>
    </source>
</evidence>
<feature type="domain" description="Vitellinogen open beta-sheet" evidence="5">
    <location>
        <begin position="155"/>
        <end position="354"/>
    </location>
</feature>
<evidence type="ECO:0000256" key="4">
    <source>
        <dbReference type="ARBA" id="ARBA00023180"/>
    </source>
</evidence>
<dbReference type="AlphaFoldDB" id="A0A812BLI3"/>
<dbReference type="Pfam" id="PF01347">
    <property type="entry name" value="Vitellogenin_N"/>
    <property type="match status" value="1"/>
</dbReference>
<dbReference type="GO" id="GO:0005576">
    <property type="term" value="C:extracellular region"/>
    <property type="evidence" value="ECO:0007669"/>
    <property type="project" value="UniProtKB-SubCell"/>
</dbReference>
<dbReference type="InterPro" id="IPR015255">
    <property type="entry name" value="Vitellinogen_open_b-sht"/>
</dbReference>
<dbReference type="InterPro" id="IPR009454">
    <property type="entry name" value="Lipid_transpt_open_b-sht"/>
</dbReference>
<gene>
    <name evidence="6" type="ORF">SPHA_18906</name>
</gene>
<reference evidence="6" key="1">
    <citation type="submission" date="2021-01" db="EMBL/GenBank/DDBJ databases">
        <authorList>
            <person name="Li R."/>
            <person name="Bekaert M."/>
        </authorList>
    </citation>
    <scope>NUCLEOTIDE SEQUENCE</scope>
    <source>
        <strain evidence="6">Farmed</strain>
    </source>
</reference>
<evidence type="ECO:0000256" key="2">
    <source>
        <dbReference type="ARBA" id="ARBA00022525"/>
    </source>
</evidence>
<dbReference type="OrthoDB" id="6484170at2759"/>
<dbReference type="InterPro" id="IPR001747">
    <property type="entry name" value="Vitellogenin_N"/>
</dbReference>
<proteinExistence type="predicted"/>
<keyword evidence="3" id="KW-1015">Disulfide bond</keyword>
<comment type="caution">
    <text evidence="6">The sequence shown here is derived from an EMBL/GenBank/DDBJ whole genome shotgun (WGS) entry which is preliminary data.</text>
</comment>
<evidence type="ECO:0000313" key="6">
    <source>
        <dbReference type="EMBL" id="CAE1233323.1"/>
    </source>
</evidence>
<dbReference type="Pfam" id="PF09172">
    <property type="entry name" value="Vit_open_b-sht"/>
    <property type="match status" value="1"/>
</dbReference>
<keyword evidence="2" id="KW-0964">Secreted</keyword>
<name>A0A812BLI3_ACAPH</name>
<dbReference type="Pfam" id="PF06448">
    <property type="entry name" value="DUF1081"/>
    <property type="match status" value="1"/>
</dbReference>
<comment type="subcellular location">
    <subcellularLocation>
        <location evidence="1">Secreted</location>
    </subcellularLocation>
</comment>
<accession>A0A812BLI3</accession>
<dbReference type="SMART" id="SM01169">
    <property type="entry name" value="DUF1943"/>
    <property type="match status" value="1"/>
</dbReference>
<dbReference type="PANTHER" id="PTHR23345:SF15">
    <property type="entry name" value="VITELLOGENIN 1-RELATED"/>
    <property type="match status" value="1"/>
</dbReference>
<organism evidence="6 7">
    <name type="scientific">Acanthosepion pharaonis</name>
    <name type="common">Pharaoh cuttlefish</name>
    <name type="synonym">Sepia pharaonis</name>
    <dbReference type="NCBI Taxonomy" id="158019"/>
    <lineage>
        <taxon>Eukaryota</taxon>
        <taxon>Metazoa</taxon>
        <taxon>Spiralia</taxon>
        <taxon>Lophotrochozoa</taxon>
        <taxon>Mollusca</taxon>
        <taxon>Cephalopoda</taxon>
        <taxon>Coleoidea</taxon>
        <taxon>Decapodiformes</taxon>
        <taxon>Sepiida</taxon>
        <taxon>Sepiina</taxon>
        <taxon>Sepiidae</taxon>
        <taxon>Acanthosepion</taxon>
    </lineage>
</organism>
<dbReference type="PANTHER" id="PTHR23345">
    <property type="entry name" value="VITELLOGENIN-RELATED"/>
    <property type="match status" value="1"/>
</dbReference>
<dbReference type="SUPFAM" id="SSF56968">
    <property type="entry name" value="Lipovitellin-phosvitin complex, beta-sheet shell regions"/>
    <property type="match status" value="1"/>
</dbReference>
<dbReference type="Gene3D" id="1.25.10.20">
    <property type="entry name" value="Vitellinogen, superhelical"/>
    <property type="match status" value="1"/>
</dbReference>
<evidence type="ECO:0000313" key="7">
    <source>
        <dbReference type="Proteomes" id="UP000597762"/>
    </source>
</evidence>
<keyword evidence="4" id="KW-0325">Glycoprotein</keyword>
<dbReference type="InterPro" id="IPR011030">
    <property type="entry name" value="Lipovitellin_superhlx_dom"/>
</dbReference>
<dbReference type="SUPFAM" id="SSF48431">
    <property type="entry name" value="Lipovitellin-phosvitin complex, superhelical domain"/>
    <property type="match status" value="1"/>
</dbReference>
<dbReference type="GO" id="GO:0045735">
    <property type="term" value="F:nutrient reservoir activity"/>
    <property type="evidence" value="ECO:0007669"/>
    <property type="project" value="UniProtKB-KW"/>
</dbReference>
<keyword evidence="7" id="KW-1185">Reference proteome</keyword>
<evidence type="ECO:0000259" key="5">
    <source>
        <dbReference type="SMART" id="SM01169"/>
    </source>
</evidence>
<evidence type="ECO:0000256" key="1">
    <source>
        <dbReference type="ARBA" id="ARBA00004613"/>
    </source>
</evidence>
<dbReference type="GO" id="GO:0005319">
    <property type="term" value="F:lipid transporter activity"/>
    <property type="evidence" value="ECO:0007669"/>
    <property type="project" value="InterPro"/>
</dbReference>
<protein>
    <recommendedName>
        <fullName evidence="5">Vitellinogen open beta-sheet domain-containing protein</fullName>
    </recommendedName>
</protein>
<dbReference type="EMBL" id="CAHIKZ030000683">
    <property type="protein sequence ID" value="CAE1233323.1"/>
    <property type="molecule type" value="Genomic_DNA"/>
</dbReference>
<dbReference type="InterPro" id="IPR015819">
    <property type="entry name" value="Lipid_transp_b-sht_shell"/>
</dbReference>
<dbReference type="InterPro" id="IPR050733">
    <property type="entry name" value="Vitellogenin/Apolipophorin"/>
</dbReference>